<name>A0A366EBL9_9HYPH</name>
<keyword evidence="10" id="KW-1185">Reference proteome</keyword>
<dbReference type="Gene3D" id="3.30.1490.480">
    <property type="entry name" value="Endolytic murein transglycosylase"/>
    <property type="match status" value="1"/>
</dbReference>
<organism evidence="9 10">
    <name type="scientific">Pseudochrobactrum asaccharolyticum</name>
    <dbReference type="NCBI Taxonomy" id="354351"/>
    <lineage>
        <taxon>Bacteria</taxon>
        <taxon>Pseudomonadati</taxon>
        <taxon>Pseudomonadota</taxon>
        <taxon>Alphaproteobacteria</taxon>
        <taxon>Hyphomicrobiales</taxon>
        <taxon>Brucellaceae</taxon>
        <taxon>Pseudochrobactrum</taxon>
    </lineage>
</organism>
<comment type="caution">
    <text evidence="9">The sequence shown here is derived from an EMBL/GenBank/DDBJ whole genome shotgun (WGS) entry which is preliminary data.</text>
</comment>
<dbReference type="Gene3D" id="3.30.160.60">
    <property type="entry name" value="Classic Zinc Finger"/>
    <property type="match status" value="1"/>
</dbReference>
<dbReference type="AlphaFoldDB" id="A0A366EBL9"/>
<evidence type="ECO:0000256" key="7">
    <source>
        <dbReference type="HAMAP-Rule" id="MF_02065"/>
    </source>
</evidence>
<dbReference type="InterPro" id="IPR003770">
    <property type="entry name" value="MLTG-like"/>
</dbReference>
<feature type="region of interest" description="Disordered" evidence="8">
    <location>
        <begin position="1"/>
        <end position="43"/>
    </location>
</feature>
<evidence type="ECO:0000256" key="8">
    <source>
        <dbReference type="SAM" id="MobiDB-lite"/>
    </source>
</evidence>
<gene>
    <name evidence="7" type="primary">mltG</name>
    <name evidence="9" type="ORF">DFR47_101429</name>
</gene>
<keyword evidence="3 7" id="KW-1133">Transmembrane helix</keyword>
<accession>A0A366EBL9</accession>
<feature type="compositionally biased region" description="Low complexity" evidence="8">
    <location>
        <begin position="84"/>
        <end position="93"/>
    </location>
</feature>
<keyword evidence="5 7" id="KW-0456">Lyase</keyword>
<dbReference type="Pfam" id="PF02618">
    <property type="entry name" value="YceG"/>
    <property type="match status" value="1"/>
</dbReference>
<evidence type="ECO:0000256" key="1">
    <source>
        <dbReference type="ARBA" id="ARBA00022475"/>
    </source>
</evidence>
<comment type="subcellular location">
    <subcellularLocation>
        <location evidence="7">Cell inner membrane</location>
        <topology evidence="7">Single-pass membrane protein</topology>
    </subcellularLocation>
</comment>
<feature type="region of interest" description="Disordered" evidence="8">
    <location>
        <begin position="57"/>
        <end position="93"/>
    </location>
</feature>
<dbReference type="GO" id="GO:0009252">
    <property type="term" value="P:peptidoglycan biosynthetic process"/>
    <property type="evidence" value="ECO:0007669"/>
    <property type="project" value="UniProtKB-UniRule"/>
</dbReference>
<feature type="compositionally biased region" description="Low complexity" evidence="8">
    <location>
        <begin position="57"/>
        <end position="74"/>
    </location>
</feature>
<evidence type="ECO:0000256" key="5">
    <source>
        <dbReference type="ARBA" id="ARBA00023239"/>
    </source>
</evidence>
<feature type="compositionally biased region" description="Polar residues" evidence="8">
    <location>
        <begin position="21"/>
        <end position="38"/>
    </location>
</feature>
<comment type="similarity">
    <text evidence="7">Belongs to the transglycosylase MltG family.</text>
</comment>
<dbReference type="Proteomes" id="UP000252893">
    <property type="component" value="Unassembled WGS sequence"/>
</dbReference>
<proteinExistence type="inferred from homology"/>
<feature type="region of interest" description="Disordered" evidence="8">
    <location>
        <begin position="107"/>
        <end position="129"/>
    </location>
</feature>
<reference evidence="9 10" key="1">
    <citation type="submission" date="2018-06" db="EMBL/GenBank/DDBJ databases">
        <title>Genomic Encyclopedia of Type Strains, Phase IV (KMG-IV): sequencing the most valuable type-strain genomes for metagenomic binning, comparative biology and taxonomic classification.</title>
        <authorList>
            <person name="Goeker M."/>
        </authorList>
    </citation>
    <scope>NUCLEOTIDE SEQUENCE [LARGE SCALE GENOMIC DNA]</scope>
    <source>
        <strain evidence="9 10">DSM 25619</strain>
    </source>
</reference>
<comment type="function">
    <text evidence="7">Functions as a peptidoglycan terminase that cleaves nascent peptidoglycan strands endolytically to terminate their elongation.</text>
</comment>
<evidence type="ECO:0000256" key="6">
    <source>
        <dbReference type="ARBA" id="ARBA00023316"/>
    </source>
</evidence>
<dbReference type="GO" id="GO:0008932">
    <property type="term" value="F:lytic endotransglycosylase activity"/>
    <property type="evidence" value="ECO:0007669"/>
    <property type="project" value="UniProtKB-UniRule"/>
</dbReference>
<dbReference type="GO" id="GO:0071555">
    <property type="term" value="P:cell wall organization"/>
    <property type="evidence" value="ECO:0007669"/>
    <property type="project" value="UniProtKB-KW"/>
</dbReference>
<evidence type="ECO:0000256" key="4">
    <source>
        <dbReference type="ARBA" id="ARBA00023136"/>
    </source>
</evidence>
<dbReference type="PANTHER" id="PTHR30518">
    <property type="entry name" value="ENDOLYTIC MUREIN TRANSGLYCOSYLASE"/>
    <property type="match status" value="1"/>
</dbReference>
<dbReference type="EC" id="4.2.2.29" evidence="7"/>
<keyword evidence="1 7" id="KW-1003">Cell membrane</keyword>
<evidence type="ECO:0000313" key="10">
    <source>
        <dbReference type="Proteomes" id="UP000252893"/>
    </source>
</evidence>
<evidence type="ECO:0000256" key="2">
    <source>
        <dbReference type="ARBA" id="ARBA00022692"/>
    </source>
</evidence>
<feature type="transmembrane region" description="Helical" evidence="7">
    <location>
        <begin position="136"/>
        <end position="160"/>
    </location>
</feature>
<keyword evidence="7" id="KW-0997">Cell inner membrane</keyword>
<sequence>MTSDQSSEKKSADQPAVTDGAVQNNASPSPAENASKPVTSDEAAIVAPVSQEIAEAPAAPVAAAVSAPEAKPAVDTVNTPAQSEPEVAAVPAQSAAEAATGPIVLKSASEALRPEPGTPPPLPKKRKRSRHARSQIVVFANFMLSLLVFMVIGVGALFYFGKVQFTSEGPLTQDSTFFVKRGSGIVEISDQLERADLITDARVFRYGARMSGMEKSMKAGEYAIPARASMRDIMNIFAEGKSLMHQVTIPEGLTVQQIFDRISNSDLLTGDLPKELPPEGSLIADTLSFTRGTTREEVVTRLKTAQAKLVDEVWAKRRDGLPVKDKNEFVTLASIVEKETGVASERPHVASVFVNRLNTGMRLQSDPTIIYGIFGGRGKPSDRPIYKSDIEKETPYNTYVIKGLPPTPIANPGRDALEAVANPLDTQDLYFVADGTGGHIFAATLKDHNDNVRKWREIERQRKEGATGAPAAQ</sequence>
<comment type="catalytic activity">
    <reaction evidence="7">
        <text>a peptidoglycan chain = a peptidoglycan chain with N-acetyl-1,6-anhydromuramyl-[peptide] at the reducing end + a peptidoglycan chain with N-acetylglucosamine at the non-reducing end.</text>
        <dbReference type="EC" id="4.2.2.29"/>
    </reaction>
</comment>
<evidence type="ECO:0000313" key="9">
    <source>
        <dbReference type="EMBL" id="RBO98828.1"/>
    </source>
</evidence>
<keyword evidence="6 7" id="KW-0961">Cell wall biogenesis/degradation</keyword>
<feature type="compositionally biased region" description="Basic and acidic residues" evidence="8">
    <location>
        <begin position="1"/>
        <end position="12"/>
    </location>
</feature>
<dbReference type="GO" id="GO:0005886">
    <property type="term" value="C:plasma membrane"/>
    <property type="evidence" value="ECO:0007669"/>
    <property type="project" value="UniProtKB-SubCell"/>
</dbReference>
<dbReference type="CDD" id="cd08010">
    <property type="entry name" value="MltG_like"/>
    <property type="match status" value="1"/>
</dbReference>
<dbReference type="EMBL" id="QNRH01000001">
    <property type="protein sequence ID" value="RBO98828.1"/>
    <property type="molecule type" value="Genomic_DNA"/>
</dbReference>
<keyword evidence="4 7" id="KW-0472">Membrane</keyword>
<dbReference type="NCBIfam" id="TIGR00247">
    <property type="entry name" value="endolytic transglycosylase MltG"/>
    <property type="match status" value="1"/>
</dbReference>
<dbReference type="PANTHER" id="PTHR30518:SF2">
    <property type="entry name" value="ENDOLYTIC MUREIN TRANSGLYCOSYLASE"/>
    <property type="match status" value="1"/>
</dbReference>
<dbReference type="HAMAP" id="MF_02065">
    <property type="entry name" value="MltG"/>
    <property type="match status" value="1"/>
</dbReference>
<keyword evidence="2 7" id="KW-0812">Transmembrane</keyword>
<evidence type="ECO:0000256" key="3">
    <source>
        <dbReference type="ARBA" id="ARBA00022989"/>
    </source>
</evidence>
<feature type="site" description="Important for catalytic activity" evidence="7">
    <location>
        <position position="339"/>
    </location>
</feature>
<protein>
    <recommendedName>
        <fullName evidence="7">Endolytic murein transglycosylase</fullName>
        <ecNumber evidence="7">4.2.2.29</ecNumber>
    </recommendedName>
    <alternativeName>
        <fullName evidence="7">Peptidoglycan lytic transglycosylase</fullName>
    </alternativeName>
    <alternativeName>
        <fullName evidence="7">Peptidoglycan polymerization terminase</fullName>
    </alternativeName>
</protein>